<feature type="region of interest" description="Disordered" evidence="1">
    <location>
        <begin position="76"/>
        <end position="99"/>
    </location>
</feature>
<sequence length="99" mass="11691">MKNSSCSKKYPKQFLLETQTNENGYPLYRRRAPEAGGFTAKVKIRGREEVTIDNRWVVPYSPLLSKIYPSHRRKWQGTVRMRRSRLHPQNEGGQEELRT</sequence>
<protein>
    <submittedName>
        <fullName evidence="2">Uncharacterized protein</fullName>
    </submittedName>
</protein>
<evidence type="ECO:0000313" key="3">
    <source>
        <dbReference type="Proteomes" id="UP001235939"/>
    </source>
</evidence>
<accession>A0ABY6LHW5</accession>
<gene>
    <name evidence="2" type="ORF">LAZ67_19001682</name>
</gene>
<dbReference type="EMBL" id="CP092881">
    <property type="protein sequence ID" value="UYV80771.1"/>
    <property type="molecule type" value="Genomic_DNA"/>
</dbReference>
<dbReference type="Proteomes" id="UP001235939">
    <property type="component" value="Chromosome 19"/>
</dbReference>
<feature type="compositionally biased region" description="Basic residues" evidence="1">
    <location>
        <begin position="76"/>
        <end position="86"/>
    </location>
</feature>
<evidence type="ECO:0000313" key="2">
    <source>
        <dbReference type="EMBL" id="UYV80771.1"/>
    </source>
</evidence>
<organism evidence="2 3">
    <name type="scientific">Cordylochernes scorpioides</name>
    <dbReference type="NCBI Taxonomy" id="51811"/>
    <lineage>
        <taxon>Eukaryota</taxon>
        <taxon>Metazoa</taxon>
        <taxon>Ecdysozoa</taxon>
        <taxon>Arthropoda</taxon>
        <taxon>Chelicerata</taxon>
        <taxon>Arachnida</taxon>
        <taxon>Pseudoscorpiones</taxon>
        <taxon>Cheliferoidea</taxon>
        <taxon>Chernetidae</taxon>
        <taxon>Cordylochernes</taxon>
    </lineage>
</organism>
<reference evidence="2 3" key="1">
    <citation type="submission" date="2022-01" db="EMBL/GenBank/DDBJ databases">
        <title>A chromosomal length assembly of Cordylochernes scorpioides.</title>
        <authorList>
            <person name="Zeh D."/>
            <person name="Zeh J."/>
        </authorList>
    </citation>
    <scope>NUCLEOTIDE SEQUENCE [LARGE SCALE GENOMIC DNA]</scope>
    <source>
        <strain evidence="2">IN4F17</strain>
        <tissue evidence="2">Whole Body</tissue>
    </source>
</reference>
<evidence type="ECO:0000256" key="1">
    <source>
        <dbReference type="SAM" id="MobiDB-lite"/>
    </source>
</evidence>
<keyword evidence="3" id="KW-1185">Reference proteome</keyword>
<proteinExistence type="predicted"/>
<name>A0ABY6LHW5_9ARAC</name>